<gene>
    <name evidence="2" type="ORF">PFICI_02408</name>
</gene>
<dbReference type="RefSeq" id="XP_007829180.1">
    <property type="nucleotide sequence ID" value="XM_007830989.1"/>
</dbReference>
<dbReference type="AlphaFoldDB" id="W3XE63"/>
<evidence type="ECO:0000256" key="1">
    <source>
        <dbReference type="SAM" id="Phobius"/>
    </source>
</evidence>
<organism evidence="2 3">
    <name type="scientific">Pestalotiopsis fici (strain W106-1 / CGMCC3.15140)</name>
    <dbReference type="NCBI Taxonomy" id="1229662"/>
    <lineage>
        <taxon>Eukaryota</taxon>
        <taxon>Fungi</taxon>
        <taxon>Dikarya</taxon>
        <taxon>Ascomycota</taxon>
        <taxon>Pezizomycotina</taxon>
        <taxon>Sordariomycetes</taxon>
        <taxon>Xylariomycetidae</taxon>
        <taxon>Amphisphaeriales</taxon>
        <taxon>Sporocadaceae</taxon>
        <taxon>Pestalotiopsis</taxon>
    </lineage>
</organism>
<dbReference type="EMBL" id="KI912110">
    <property type="protein sequence ID" value="ETS84383.1"/>
    <property type="molecule type" value="Genomic_DNA"/>
</dbReference>
<evidence type="ECO:0000313" key="3">
    <source>
        <dbReference type="Proteomes" id="UP000030651"/>
    </source>
</evidence>
<keyword evidence="1" id="KW-0812">Transmembrane</keyword>
<keyword evidence="3" id="KW-1185">Reference proteome</keyword>
<dbReference type="GeneID" id="19267421"/>
<dbReference type="OrthoDB" id="5242705at2759"/>
<proteinExistence type="predicted"/>
<sequence>MTSINAVFESVAQTLTVWTRLNGDPNYSEPILGQAFHRATCIQASWAWLALPAITASLTLLVLALTVFATHRSELPVWKSSPLALLLHGPGGMDWVDEAMVVHPRPRENKADLRTENGMRTMAARIWVSLEDGDAALRLRQVGSRRDSLP</sequence>
<dbReference type="Proteomes" id="UP000030651">
    <property type="component" value="Unassembled WGS sequence"/>
</dbReference>
<dbReference type="InParanoid" id="W3XE63"/>
<dbReference type="HOGENOM" id="CLU_1741225_0_0_1"/>
<dbReference type="PANTHER" id="PTHR35394">
    <property type="entry name" value="DUF3176 DOMAIN-CONTAINING PROTEIN"/>
    <property type="match status" value="1"/>
</dbReference>
<feature type="transmembrane region" description="Helical" evidence="1">
    <location>
        <begin position="46"/>
        <end position="69"/>
    </location>
</feature>
<keyword evidence="1" id="KW-1133">Transmembrane helix</keyword>
<name>W3XE63_PESFW</name>
<dbReference type="STRING" id="1229662.W3XE63"/>
<protein>
    <submittedName>
        <fullName evidence="2">Uncharacterized protein</fullName>
    </submittedName>
</protein>
<reference evidence="3" key="1">
    <citation type="journal article" date="2015" name="BMC Genomics">
        <title>Genomic and transcriptomic analysis of the endophytic fungus Pestalotiopsis fici reveals its lifestyle and high potential for synthesis of natural products.</title>
        <authorList>
            <person name="Wang X."/>
            <person name="Zhang X."/>
            <person name="Liu L."/>
            <person name="Xiang M."/>
            <person name="Wang W."/>
            <person name="Sun X."/>
            <person name="Che Y."/>
            <person name="Guo L."/>
            <person name="Liu G."/>
            <person name="Guo L."/>
            <person name="Wang C."/>
            <person name="Yin W.B."/>
            <person name="Stadler M."/>
            <person name="Zhang X."/>
            <person name="Liu X."/>
        </authorList>
    </citation>
    <scope>NUCLEOTIDE SEQUENCE [LARGE SCALE GENOMIC DNA]</scope>
    <source>
        <strain evidence="3">W106-1 / CGMCC3.15140</strain>
    </source>
</reference>
<dbReference type="KEGG" id="pfy:PFICI_02408"/>
<accession>W3XE63</accession>
<keyword evidence="1" id="KW-0472">Membrane</keyword>
<evidence type="ECO:0000313" key="2">
    <source>
        <dbReference type="EMBL" id="ETS84383.1"/>
    </source>
</evidence>
<dbReference type="PANTHER" id="PTHR35394:SF5">
    <property type="entry name" value="DUF3176 DOMAIN-CONTAINING PROTEIN"/>
    <property type="match status" value="1"/>
</dbReference>